<dbReference type="EMBL" id="WHJF01000110">
    <property type="protein sequence ID" value="NHZ66058.1"/>
    <property type="molecule type" value="Genomic_DNA"/>
</dbReference>
<evidence type="ECO:0000313" key="2">
    <source>
        <dbReference type="Proteomes" id="UP000610594"/>
    </source>
</evidence>
<gene>
    <name evidence="1" type="ORF">F1735_27825</name>
</gene>
<protein>
    <submittedName>
        <fullName evidence="1">Uncharacterized protein</fullName>
    </submittedName>
</protein>
<proteinExistence type="predicted"/>
<accession>A0ABX0N054</accession>
<comment type="caution">
    <text evidence="1">The sequence shown here is derived from an EMBL/GenBank/DDBJ whole genome shotgun (WGS) entry which is preliminary data.</text>
</comment>
<dbReference type="Proteomes" id="UP000610594">
    <property type="component" value="Unassembled WGS sequence"/>
</dbReference>
<reference evidence="1 2" key="1">
    <citation type="submission" date="2019-10" db="EMBL/GenBank/DDBJ databases">
        <title>Taxonomy of Antarctic Massilia spp.: description of Massilia rubra sp. nov., Massilia aquatica sp. nov., Massilia mucilaginosa sp. nov., Massilia frigida sp. nov. isolated from streams, lakes and regoliths.</title>
        <authorList>
            <person name="Holochova P."/>
            <person name="Sedlacek I."/>
            <person name="Kralova S."/>
            <person name="Maslanova I."/>
            <person name="Busse H.-J."/>
            <person name="Stankova E."/>
            <person name="Vrbovska V."/>
            <person name="Kovarovic V."/>
            <person name="Bartak M."/>
            <person name="Svec P."/>
            <person name="Pantucek R."/>
        </authorList>
    </citation>
    <scope>NUCLEOTIDE SEQUENCE [LARGE SCALE GENOMIC DNA]</scope>
    <source>
        <strain evidence="1 2">CCM 8694</strain>
    </source>
</reference>
<organism evidence="1 2">
    <name type="scientific">Massilia genomosp. 1</name>
    <dbReference type="NCBI Taxonomy" id="2609280"/>
    <lineage>
        <taxon>Bacteria</taxon>
        <taxon>Pseudomonadati</taxon>
        <taxon>Pseudomonadota</taxon>
        <taxon>Betaproteobacteria</taxon>
        <taxon>Burkholderiales</taxon>
        <taxon>Oxalobacteraceae</taxon>
        <taxon>Telluria group</taxon>
        <taxon>Massilia</taxon>
    </lineage>
</organism>
<name>A0ABX0N054_9BURK</name>
<keyword evidence="2" id="KW-1185">Reference proteome</keyword>
<evidence type="ECO:0000313" key="1">
    <source>
        <dbReference type="EMBL" id="NHZ66058.1"/>
    </source>
</evidence>
<dbReference type="RefSeq" id="WP_167239972.1">
    <property type="nucleotide sequence ID" value="NZ_WHJF01000110.1"/>
</dbReference>
<sequence>MKTVIEELDRQLIAAIMQNHGWEQERLLLCAYRNAGVCADDVTVLLEALRVEVAKSTTGEAEILEDRILDVLDYVSGWCSPSSRIWPDETQP</sequence>